<keyword evidence="2" id="KW-0812">Transmembrane</keyword>
<feature type="region of interest" description="Disordered" evidence="1">
    <location>
        <begin position="23"/>
        <end position="46"/>
    </location>
</feature>
<keyword evidence="2" id="KW-1133">Transmembrane helix</keyword>
<reference evidence="3" key="1">
    <citation type="submission" date="2023-07" db="EMBL/GenBank/DDBJ databases">
        <title>Fictibacillus sp. isolated from freshwater pond.</title>
        <authorList>
            <person name="Kirdat K."/>
            <person name="Bhat A."/>
            <person name="Mourya A."/>
            <person name="Yadav A."/>
        </authorList>
    </citation>
    <scope>NUCLEOTIDE SEQUENCE</scope>
    <source>
        <strain evidence="3">NE201</strain>
    </source>
</reference>
<keyword evidence="4" id="KW-1185">Reference proteome</keyword>
<dbReference type="Proteomes" id="UP001172721">
    <property type="component" value="Unassembled WGS sequence"/>
</dbReference>
<comment type="caution">
    <text evidence="3">The sequence shown here is derived from an EMBL/GenBank/DDBJ whole genome shotgun (WGS) entry which is preliminary data.</text>
</comment>
<dbReference type="Pfam" id="PF16935">
    <property type="entry name" value="Hol_Tox"/>
    <property type="match status" value="1"/>
</dbReference>
<evidence type="ECO:0000256" key="2">
    <source>
        <dbReference type="SAM" id="Phobius"/>
    </source>
</evidence>
<feature type="transmembrane region" description="Helical" evidence="2">
    <location>
        <begin position="6"/>
        <end position="21"/>
    </location>
</feature>
<dbReference type="EMBL" id="JAUHTR010000025">
    <property type="protein sequence ID" value="MDN4527558.1"/>
    <property type="molecule type" value="Genomic_DNA"/>
</dbReference>
<keyword evidence="2" id="KW-0472">Membrane</keyword>
<gene>
    <name evidence="3" type="ORF">QYB97_24055</name>
</gene>
<organism evidence="3 4">
    <name type="scientific">Fictibacillus fluitans</name>
    <dbReference type="NCBI Taxonomy" id="3058422"/>
    <lineage>
        <taxon>Bacteria</taxon>
        <taxon>Bacillati</taxon>
        <taxon>Bacillota</taxon>
        <taxon>Bacilli</taxon>
        <taxon>Bacillales</taxon>
        <taxon>Fictibacillaceae</taxon>
        <taxon>Fictibacillus</taxon>
    </lineage>
</organism>
<dbReference type="RefSeq" id="WP_301168541.1">
    <property type="nucleotide sequence ID" value="NZ_JAUHTR010000025.1"/>
</dbReference>
<evidence type="ECO:0000313" key="3">
    <source>
        <dbReference type="EMBL" id="MDN4527558.1"/>
    </source>
</evidence>
<proteinExistence type="predicted"/>
<evidence type="ECO:0000256" key="1">
    <source>
        <dbReference type="SAM" id="MobiDB-lite"/>
    </source>
</evidence>
<name>A0ABT8I3L3_9BACL</name>
<feature type="compositionally biased region" description="Basic residues" evidence="1">
    <location>
        <begin position="26"/>
        <end position="46"/>
    </location>
</feature>
<protein>
    <submittedName>
        <fullName evidence="3">Holin-like toxin</fullName>
    </submittedName>
</protein>
<evidence type="ECO:0000313" key="4">
    <source>
        <dbReference type="Proteomes" id="UP001172721"/>
    </source>
</evidence>
<accession>A0ABT8I3L3</accession>
<sequence>MAVYQVLSLMIGFAMLTLKLVDERNRRNRKTTRPSKKEQPKRKRAQ</sequence>
<dbReference type="InterPro" id="IPR031616">
    <property type="entry name" value="BsrE-like"/>
</dbReference>